<evidence type="ECO:0000256" key="2">
    <source>
        <dbReference type="ARBA" id="ARBA00014031"/>
    </source>
</evidence>
<dbReference type="Pfam" id="PF10614">
    <property type="entry name" value="CsgF"/>
    <property type="match status" value="1"/>
</dbReference>
<comment type="caution">
    <text evidence="4">The sequence shown here is derived from an EMBL/GenBank/DDBJ whole genome shotgun (WGS) entry which is preliminary data.</text>
</comment>
<dbReference type="RefSeq" id="WP_106687091.1">
    <property type="nucleotide sequence ID" value="NZ_CAXQEU010000010.1"/>
</dbReference>
<dbReference type="InterPro" id="IPR018893">
    <property type="entry name" value="T8SS_CsgF"/>
</dbReference>
<evidence type="ECO:0000256" key="3">
    <source>
        <dbReference type="ARBA" id="ARBA00022729"/>
    </source>
</evidence>
<evidence type="ECO:0000313" key="5">
    <source>
        <dbReference type="Proteomes" id="UP001149142"/>
    </source>
</evidence>
<protein>
    <recommendedName>
        <fullName evidence="2">Curli production assembly/transport component CsgF</fullName>
    </recommendedName>
</protein>
<proteinExistence type="predicted"/>
<keyword evidence="3" id="KW-0732">Signal</keyword>
<name>A0ABT4RVT3_9FLAO</name>
<dbReference type="EMBL" id="JAPFGC010000002">
    <property type="protein sequence ID" value="MDA0175953.1"/>
    <property type="molecule type" value="Genomic_DNA"/>
</dbReference>
<dbReference type="Proteomes" id="UP001149142">
    <property type="component" value="Unassembled WGS sequence"/>
</dbReference>
<reference evidence="4" key="1">
    <citation type="submission" date="2022-11" db="EMBL/GenBank/DDBJ databases">
        <title>Refractory cell wall polysaccharides provide important carbon source for microbial heterotrophs in the hadal ocean.</title>
        <authorList>
            <person name="Zhu X."/>
        </authorList>
    </citation>
    <scope>NUCLEOTIDE SEQUENCE</scope>
    <source>
        <strain evidence="4">MTRN7</strain>
    </source>
</reference>
<sequence length="134" mass="14591">MKTLLITVCMLVGYASIGQQLTYQPINPAFGGDTFNYQWLLSSANSQNSFEDPDAKNDNAQGSELDQFAESLNRQVLSSLSRTLFSSQLGEGLEEGTFTFGNLTLEIYDSAEGLVVNILDVTTGDETQIIVPNP</sequence>
<accession>A0ABT4RVT3</accession>
<organism evidence="4 5">
    <name type="scientific">Mesoflavibacter profundi</name>
    <dbReference type="NCBI Taxonomy" id="2708110"/>
    <lineage>
        <taxon>Bacteria</taxon>
        <taxon>Pseudomonadati</taxon>
        <taxon>Bacteroidota</taxon>
        <taxon>Flavobacteriia</taxon>
        <taxon>Flavobacteriales</taxon>
        <taxon>Flavobacteriaceae</taxon>
        <taxon>Mesoflavibacter</taxon>
    </lineage>
</organism>
<evidence type="ECO:0000256" key="1">
    <source>
        <dbReference type="ARBA" id="ARBA00003989"/>
    </source>
</evidence>
<comment type="function">
    <text evidence="1">May be involved in the biogenesis of curli organelles.</text>
</comment>
<keyword evidence="5" id="KW-1185">Reference proteome</keyword>
<gene>
    <name evidence="4" type="ORF">OOZ35_00440</name>
</gene>
<evidence type="ECO:0000313" key="4">
    <source>
        <dbReference type="EMBL" id="MDA0175953.1"/>
    </source>
</evidence>